<evidence type="ECO:0000256" key="2">
    <source>
        <dbReference type="SAM" id="Phobius"/>
    </source>
</evidence>
<protein>
    <submittedName>
        <fullName evidence="3">Uncharacterized protein</fullName>
    </submittedName>
</protein>
<keyword evidence="4" id="KW-1185">Reference proteome</keyword>
<keyword evidence="2" id="KW-0812">Transmembrane</keyword>
<keyword evidence="2" id="KW-1133">Transmembrane helix</keyword>
<comment type="caution">
    <text evidence="3">The sequence shown here is derived from an EMBL/GenBank/DDBJ whole genome shotgun (WGS) entry which is preliminary data.</text>
</comment>
<dbReference type="Proteomes" id="UP001642540">
    <property type="component" value="Unassembled WGS sequence"/>
</dbReference>
<name>A0ABP1PUA8_9HEXA</name>
<dbReference type="EMBL" id="CAXLJM020000013">
    <property type="protein sequence ID" value="CAL8077699.1"/>
    <property type="molecule type" value="Genomic_DNA"/>
</dbReference>
<feature type="transmembrane region" description="Helical" evidence="2">
    <location>
        <begin position="119"/>
        <end position="140"/>
    </location>
</feature>
<feature type="compositionally biased region" description="Low complexity" evidence="1">
    <location>
        <begin position="73"/>
        <end position="93"/>
    </location>
</feature>
<feature type="region of interest" description="Disordered" evidence="1">
    <location>
        <begin position="62"/>
        <end position="95"/>
    </location>
</feature>
<evidence type="ECO:0000313" key="3">
    <source>
        <dbReference type="EMBL" id="CAL8077699.1"/>
    </source>
</evidence>
<sequence length="290" mass="31796">MQSHRKISIHLISSGLLMSYLFWLCFITSPCFALSSANGDDWNTMKQNTFSSLTKTRYNYGKPAPSVSKHKSSSSSFSSSSGRKFRSDSGSDSVLPRQGGWGWGWPGSSYGGGGGSYDVYTIIAVAAFAALFGALIYELAMGSSMRRSLEKPPAFNYEFPSVSLGLDSEKFPEVMVKVGDWIANSAWFDNVGNNSNSIRDFGQKIGIRKWFEAFKKDPVEYQCIRKMACEMLAASPLAAKSLNTTFGGAFLSVFGNFIDNGDELRSLVKEVVGNPKKCEEMVLGGYCEEN</sequence>
<evidence type="ECO:0000313" key="4">
    <source>
        <dbReference type="Proteomes" id="UP001642540"/>
    </source>
</evidence>
<reference evidence="3 4" key="1">
    <citation type="submission" date="2024-08" db="EMBL/GenBank/DDBJ databases">
        <authorList>
            <person name="Cucini C."/>
            <person name="Frati F."/>
        </authorList>
    </citation>
    <scope>NUCLEOTIDE SEQUENCE [LARGE SCALE GENOMIC DNA]</scope>
</reference>
<feature type="transmembrane region" description="Helical" evidence="2">
    <location>
        <begin position="12"/>
        <end position="35"/>
    </location>
</feature>
<proteinExistence type="predicted"/>
<evidence type="ECO:0000256" key="1">
    <source>
        <dbReference type="SAM" id="MobiDB-lite"/>
    </source>
</evidence>
<organism evidence="3 4">
    <name type="scientific">Orchesella dallaii</name>
    <dbReference type="NCBI Taxonomy" id="48710"/>
    <lineage>
        <taxon>Eukaryota</taxon>
        <taxon>Metazoa</taxon>
        <taxon>Ecdysozoa</taxon>
        <taxon>Arthropoda</taxon>
        <taxon>Hexapoda</taxon>
        <taxon>Collembola</taxon>
        <taxon>Entomobryomorpha</taxon>
        <taxon>Entomobryoidea</taxon>
        <taxon>Orchesellidae</taxon>
        <taxon>Orchesellinae</taxon>
        <taxon>Orchesella</taxon>
    </lineage>
</organism>
<keyword evidence="2" id="KW-0472">Membrane</keyword>
<gene>
    <name evidence="3" type="ORF">ODALV1_LOCUS3887</name>
</gene>
<accession>A0ABP1PUA8</accession>